<dbReference type="EMBL" id="UZAH01042699">
    <property type="protein sequence ID" value="VDP62243.1"/>
    <property type="molecule type" value="Genomic_DNA"/>
</dbReference>
<dbReference type="WBParaSite" id="HPBE_0002725001-mRNA-1">
    <property type="protein sequence ID" value="HPBE_0002725001-mRNA-1"/>
    <property type="gene ID" value="HPBE_0002725001"/>
</dbReference>
<reference evidence="3" key="2">
    <citation type="submission" date="2019-09" db="UniProtKB">
        <authorList>
            <consortium name="WormBaseParasite"/>
        </authorList>
    </citation>
    <scope>IDENTIFICATION</scope>
</reference>
<accession>A0A3P8IXB0</accession>
<reference evidence="1 2" key="1">
    <citation type="submission" date="2018-11" db="EMBL/GenBank/DDBJ databases">
        <authorList>
            <consortium name="Pathogen Informatics"/>
        </authorList>
    </citation>
    <scope>NUCLEOTIDE SEQUENCE [LARGE SCALE GENOMIC DNA]</scope>
</reference>
<organism evidence="2 3">
    <name type="scientific">Heligmosomoides polygyrus</name>
    <name type="common">Parasitic roundworm</name>
    <dbReference type="NCBI Taxonomy" id="6339"/>
    <lineage>
        <taxon>Eukaryota</taxon>
        <taxon>Metazoa</taxon>
        <taxon>Ecdysozoa</taxon>
        <taxon>Nematoda</taxon>
        <taxon>Chromadorea</taxon>
        <taxon>Rhabditida</taxon>
        <taxon>Rhabditina</taxon>
        <taxon>Rhabditomorpha</taxon>
        <taxon>Strongyloidea</taxon>
        <taxon>Heligmosomidae</taxon>
        <taxon>Heligmosomoides</taxon>
    </lineage>
</organism>
<name>A0A183GX30_HELPZ</name>
<gene>
    <name evidence="1" type="ORF">HPBE_LOCUS27249</name>
</gene>
<keyword evidence="2" id="KW-1185">Reference proteome</keyword>
<evidence type="ECO:0000313" key="1">
    <source>
        <dbReference type="EMBL" id="VDP62243.1"/>
    </source>
</evidence>
<dbReference type="Proteomes" id="UP000050761">
    <property type="component" value="Unassembled WGS sequence"/>
</dbReference>
<dbReference type="OrthoDB" id="5869162at2759"/>
<evidence type="ECO:0000313" key="2">
    <source>
        <dbReference type="Proteomes" id="UP000050761"/>
    </source>
</evidence>
<dbReference type="AlphaFoldDB" id="A0A183GX30"/>
<protein>
    <submittedName>
        <fullName evidence="3">SPRY domain-containing protein</fullName>
    </submittedName>
</protein>
<proteinExistence type="predicted"/>
<evidence type="ECO:0000313" key="3">
    <source>
        <dbReference type="WBParaSite" id="HPBE_0002725001-mRNA-1"/>
    </source>
</evidence>
<sequence>MLVRVLENTRELTEADFPGVRDLGTSMKNLWYALDPTLITLKVHCLVDHAVLEDLPLVGSPYHWSSSSFESMHRRLQLRIPQCTTNVEETIIENFLLHKDMVDKLEKEVKIFENDHLDRLHKKITGHGKRLRCNAMVGDFGLEGDWYVPADSVLAFEAMGEEHKEFLFEQRLSQRFSVVVVVCSHLTCGDGYGVWIGVQFGVGFSSRLSDGKHMYASSDYWKKSAETDSTQGVVYLETPDEEARFGQVIAFGFDSYTGECCVLLEEFVTTDPFAALYEKDSPPYVPNYDTGSCDDAEHALEMARAITCGTTTTETESKQTATVKVEGVPEKIHLELGLDHLRALVDHLSGRGPSSTTDDDNFVMQRLAQGNEISLRELGATLAHFDTGAQYHAFITGKMRECSISLNSAKAIQDTCSQIPLSSDSIVRSLTEVVAAQSDALVGVVTTVCTFFNYGFP</sequence>
<accession>A0A183GX30</accession>